<feature type="DNA-binding region" description="H-T-H motif" evidence="2">
    <location>
        <begin position="36"/>
        <end position="55"/>
    </location>
</feature>
<dbReference type="InterPro" id="IPR001647">
    <property type="entry name" value="HTH_TetR"/>
</dbReference>
<keyword evidence="5" id="KW-1185">Reference proteome</keyword>
<dbReference type="STRING" id="156892.BM477_00175"/>
<dbReference type="InterPro" id="IPR050109">
    <property type="entry name" value="HTH-type_TetR-like_transc_reg"/>
</dbReference>
<proteinExistence type="predicted"/>
<dbReference type="InterPro" id="IPR009057">
    <property type="entry name" value="Homeodomain-like_sf"/>
</dbReference>
<dbReference type="InterPro" id="IPR036271">
    <property type="entry name" value="Tet_transcr_reg_TetR-rel_C_sf"/>
</dbReference>
<gene>
    <name evidence="4" type="ORF">BM477_00175</name>
</gene>
<evidence type="ECO:0000313" key="5">
    <source>
        <dbReference type="Proteomes" id="UP000186465"/>
    </source>
</evidence>
<accession>A0A1Q5PS78</accession>
<dbReference type="Pfam" id="PF00440">
    <property type="entry name" value="TetR_N"/>
    <property type="match status" value="1"/>
</dbReference>
<comment type="caution">
    <text evidence="4">The sequence shown here is derived from an EMBL/GenBank/DDBJ whole genome shotgun (WGS) entry which is preliminary data.</text>
</comment>
<feature type="domain" description="HTH tetR-type" evidence="3">
    <location>
        <begin position="13"/>
        <end position="73"/>
    </location>
</feature>
<dbReference type="SUPFAM" id="SSF46689">
    <property type="entry name" value="Homeodomain-like"/>
    <property type="match status" value="1"/>
</dbReference>
<dbReference type="SUPFAM" id="SSF48498">
    <property type="entry name" value="Tetracyclin repressor-like, C-terminal domain"/>
    <property type="match status" value="1"/>
</dbReference>
<evidence type="ECO:0000256" key="1">
    <source>
        <dbReference type="ARBA" id="ARBA00023125"/>
    </source>
</evidence>
<reference evidence="5" key="1">
    <citation type="submission" date="2016-11" db="EMBL/GenBank/DDBJ databases">
        <title>Actinomyces gypaetusis sp. nov. isolated from Gypaetus barbatus in Qinghai Tibet Plateau China.</title>
        <authorList>
            <person name="Meng X."/>
        </authorList>
    </citation>
    <scope>NUCLEOTIDE SEQUENCE [LARGE SCALE GENOMIC DNA]</scope>
    <source>
        <strain evidence="5">DSM 15383</strain>
    </source>
</reference>
<dbReference type="Proteomes" id="UP000186465">
    <property type="component" value="Unassembled WGS sequence"/>
</dbReference>
<dbReference type="PANTHER" id="PTHR30055:SF207">
    <property type="entry name" value="HTH-TYPE TRANSCRIPTIONAL REPRESSOR FATR"/>
    <property type="match status" value="1"/>
</dbReference>
<dbReference type="OrthoDB" id="3173376at2"/>
<evidence type="ECO:0000313" key="4">
    <source>
        <dbReference type="EMBL" id="OKL50431.1"/>
    </source>
</evidence>
<dbReference type="GO" id="GO:0003700">
    <property type="term" value="F:DNA-binding transcription factor activity"/>
    <property type="evidence" value="ECO:0007669"/>
    <property type="project" value="TreeGrafter"/>
</dbReference>
<evidence type="ECO:0000259" key="3">
    <source>
        <dbReference type="PROSITE" id="PS50977"/>
    </source>
</evidence>
<name>A0A1Q5PS78_9ACTO</name>
<dbReference type="Gene3D" id="1.10.357.10">
    <property type="entry name" value="Tetracycline Repressor, domain 2"/>
    <property type="match status" value="1"/>
</dbReference>
<dbReference type="PROSITE" id="PS50977">
    <property type="entry name" value="HTH_TETR_2"/>
    <property type="match status" value="1"/>
</dbReference>
<dbReference type="RefSeq" id="WP_075360672.1">
    <property type="nucleotide sequence ID" value="NZ_MPDM01000001.1"/>
</dbReference>
<dbReference type="GO" id="GO:0000976">
    <property type="term" value="F:transcription cis-regulatory region binding"/>
    <property type="evidence" value="ECO:0007669"/>
    <property type="project" value="TreeGrafter"/>
</dbReference>
<protein>
    <recommendedName>
        <fullName evidence="3">HTH tetR-type domain-containing protein</fullName>
    </recommendedName>
</protein>
<dbReference type="AlphaFoldDB" id="A0A1Q5PS78"/>
<dbReference type="PANTHER" id="PTHR30055">
    <property type="entry name" value="HTH-TYPE TRANSCRIPTIONAL REGULATOR RUTR"/>
    <property type="match status" value="1"/>
</dbReference>
<sequence>MNIPDRPTARRVGLSKEKIVEIATKMSEEHGIDGWSMRSLAAETDVVPSVLYHYFANKDEVCERIIENLTLLLKLPSEDLEWKDWFTDYLTQMRRLLIRYHGVTEHLRQAKFPRASLPFFDLGMKKLEAAGFGKYAPLAHAMIMNVAVSAISARNVRIPETSGPHHQLTSALHSLSGMAAESEGLTSIIDNVLAPLAAQTDEETGCRFFELLVKSILSGVESVLLPLAQQES</sequence>
<dbReference type="EMBL" id="MPDM01000001">
    <property type="protein sequence ID" value="OKL50431.1"/>
    <property type="molecule type" value="Genomic_DNA"/>
</dbReference>
<keyword evidence="1 2" id="KW-0238">DNA-binding</keyword>
<organism evidence="4 5">
    <name type="scientific">Boudabousia marimammalium</name>
    <dbReference type="NCBI Taxonomy" id="156892"/>
    <lineage>
        <taxon>Bacteria</taxon>
        <taxon>Bacillati</taxon>
        <taxon>Actinomycetota</taxon>
        <taxon>Actinomycetes</taxon>
        <taxon>Actinomycetales</taxon>
        <taxon>Actinomycetaceae</taxon>
        <taxon>Boudabousia</taxon>
    </lineage>
</organism>
<evidence type="ECO:0000256" key="2">
    <source>
        <dbReference type="PROSITE-ProRule" id="PRU00335"/>
    </source>
</evidence>